<proteinExistence type="predicted"/>
<reference evidence="1 2" key="1">
    <citation type="submission" date="2014-04" db="EMBL/GenBank/DDBJ databases">
        <authorList>
            <person name="Sears C."/>
            <person name="Carroll K."/>
            <person name="Sack B.R."/>
            <person name="Qadri F."/>
            <person name="Myers L.L."/>
            <person name="Chung G.-T."/>
            <person name="Escheverria P."/>
            <person name="Fraser C.M."/>
            <person name="Sadzewicz L."/>
            <person name="Shefchek K.A."/>
            <person name="Tallon L."/>
            <person name="Das S.P."/>
            <person name="Daugherty S."/>
            <person name="Mongodin E.F."/>
        </authorList>
    </citation>
    <scope>NUCLEOTIDE SEQUENCE [LARGE SCALE GENOMIC DNA]</scope>
    <source>
        <strain evidence="2">3775 SL(B) 10 (iv)</strain>
    </source>
</reference>
<dbReference type="PROSITE" id="PS51257">
    <property type="entry name" value="PROKAR_LIPOPROTEIN"/>
    <property type="match status" value="1"/>
</dbReference>
<accession>A0A078R840</accession>
<organism evidence="1 2">
    <name type="scientific">Phocaeicola vulgatus str. 3775 SL</name>
    <name type="common">B</name>
    <name type="synonym">iv</name>
    <dbReference type="NCBI Taxonomy" id="1339350"/>
    <lineage>
        <taxon>Bacteria</taxon>
        <taxon>Pseudomonadati</taxon>
        <taxon>Bacteroidota</taxon>
        <taxon>Bacteroidia</taxon>
        <taxon>Bacteroidales</taxon>
        <taxon>Bacteroidaceae</taxon>
        <taxon>Phocaeicola</taxon>
    </lineage>
</organism>
<sequence length="38" mass="4371">MNKKQFLAAAFCLMALAGCTQKTELPENPKDQEEYRDH</sequence>
<gene>
    <name evidence="1" type="ORF">M097_2180</name>
</gene>
<protein>
    <submittedName>
        <fullName evidence="1">Putative lipoprotein</fullName>
    </submittedName>
</protein>
<dbReference type="Proteomes" id="UP000028134">
    <property type="component" value="Unassembled WGS sequence"/>
</dbReference>
<comment type="caution">
    <text evidence="1">The sequence shown here is derived from an EMBL/GenBank/DDBJ whole genome shotgun (WGS) entry which is preliminary data.</text>
</comment>
<dbReference type="AlphaFoldDB" id="A0A078R840"/>
<evidence type="ECO:0000313" key="1">
    <source>
        <dbReference type="EMBL" id="KDS31525.1"/>
    </source>
</evidence>
<dbReference type="PATRIC" id="fig|1339350.3.peg.2086"/>
<keyword evidence="1" id="KW-0449">Lipoprotein</keyword>
<dbReference type="EMBL" id="JNHI01000009">
    <property type="protein sequence ID" value="KDS31525.1"/>
    <property type="molecule type" value="Genomic_DNA"/>
</dbReference>
<evidence type="ECO:0000313" key="2">
    <source>
        <dbReference type="Proteomes" id="UP000028134"/>
    </source>
</evidence>
<name>A0A078R840_PHOVU</name>